<evidence type="ECO:0000313" key="2">
    <source>
        <dbReference type="EMBL" id="KAL3816340.1"/>
    </source>
</evidence>
<feature type="compositionally biased region" description="Polar residues" evidence="1">
    <location>
        <begin position="343"/>
        <end position="352"/>
    </location>
</feature>
<organism evidence="2 3">
    <name type="scientific">Cyclostephanos tholiformis</name>
    <dbReference type="NCBI Taxonomy" id="382380"/>
    <lineage>
        <taxon>Eukaryota</taxon>
        <taxon>Sar</taxon>
        <taxon>Stramenopiles</taxon>
        <taxon>Ochrophyta</taxon>
        <taxon>Bacillariophyta</taxon>
        <taxon>Coscinodiscophyceae</taxon>
        <taxon>Thalassiosirophycidae</taxon>
        <taxon>Stephanodiscales</taxon>
        <taxon>Stephanodiscaceae</taxon>
        <taxon>Cyclostephanos</taxon>
    </lineage>
</organism>
<proteinExistence type="predicted"/>
<feature type="compositionally biased region" description="Basic residues" evidence="1">
    <location>
        <begin position="324"/>
        <end position="336"/>
    </location>
</feature>
<feature type="region of interest" description="Disordered" evidence="1">
    <location>
        <begin position="301"/>
        <end position="357"/>
    </location>
</feature>
<accession>A0ABD3RVW3</accession>
<dbReference type="Proteomes" id="UP001530377">
    <property type="component" value="Unassembled WGS sequence"/>
</dbReference>
<name>A0ABD3RVW3_9STRA</name>
<evidence type="ECO:0000256" key="1">
    <source>
        <dbReference type="SAM" id="MobiDB-lite"/>
    </source>
</evidence>
<feature type="region of interest" description="Disordered" evidence="1">
    <location>
        <begin position="132"/>
        <end position="200"/>
    </location>
</feature>
<dbReference type="EMBL" id="JALLPB020000153">
    <property type="protein sequence ID" value="KAL3816340.1"/>
    <property type="molecule type" value="Genomic_DNA"/>
</dbReference>
<feature type="compositionally biased region" description="Gly residues" evidence="1">
    <location>
        <begin position="64"/>
        <end position="75"/>
    </location>
</feature>
<protein>
    <submittedName>
        <fullName evidence="2">Uncharacterized protein</fullName>
    </submittedName>
</protein>
<feature type="region of interest" description="Disordered" evidence="1">
    <location>
        <begin position="63"/>
        <end position="105"/>
    </location>
</feature>
<comment type="caution">
    <text evidence="2">The sequence shown here is derived from an EMBL/GenBank/DDBJ whole genome shotgun (WGS) entry which is preliminary data.</text>
</comment>
<dbReference type="AlphaFoldDB" id="A0ABD3RVW3"/>
<sequence>MGFLEAGRAAARLMADAAIDAIDGMTKRDVLDDDDDERGAQRRPRVLDVDVLDYSPTRMRRGDVVGGYGRRGWGGQDSDDGRGGRTGGRRVTTPRGWHERSGGVGVGVVEDREKRRHGRLYARDHGTIHVNRRHLDEGPRPPGGNFATSRNRPTAPGGVMGSEGDGALPSAGETSATTPDDVVIGPPMRSRRTVRDGSDVGAPRRIYGLYHRETDISMSPDQVDFDPEVGAKEVRVRSRERHSQWKDRLRRKFDVALGLESPPSSSSSSKMTGTYYDSWRAQIKGMGDERKELMRRRMNELNDSSLRNGELRRAAPSSSSPYRNNRRARMRAKKKTPPLYNRVSPSQRSINPPKSHLDEVPFWKERGSIASFIFENRPSSASSRVDNRQTMGRKSLEHTVTSLFLYVSRSALTAFGILCRWAGVRGTIPQPIVVTSVIATILSSRGGQKVLSLVLILLAMRLVGEFLHGLYSGNEFWDDEYDFQSRDWKNKPPAK</sequence>
<feature type="compositionally biased region" description="Low complexity" evidence="1">
    <location>
        <begin position="314"/>
        <end position="323"/>
    </location>
</feature>
<reference evidence="2 3" key="1">
    <citation type="submission" date="2024-10" db="EMBL/GenBank/DDBJ databases">
        <title>Updated reference genomes for cyclostephanoid diatoms.</title>
        <authorList>
            <person name="Roberts W.R."/>
            <person name="Alverson A.J."/>
        </authorList>
    </citation>
    <scope>NUCLEOTIDE SEQUENCE [LARGE SCALE GENOMIC DNA]</scope>
    <source>
        <strain evidence="2 3">AJA228-03</strain>
    </source>
</reference>
<evidence type="ECO:0000313" key="3">
    <source>
        <dbReference type="Proteomes" id="UP001530377"/>
    </source>
</evidence>
<keyword evidence="3" id="KW-1185">Reference proteome</keyword>
<gene>
    <name evidence="2" type="ORF">ACHAXA_011440</name>
</gene>